<gene>
    <name evidence="2" type="primary">LOC105173866</name>
</gene>
<sequence length="231" mass="26391">MVGYFQLKMKRRKDVEDVSDDFAEFSLSPRSWKTTRLDAELPPIPEEEEPEVPVAFELSLPRERRFGRSVIRSLETDELRSGPEDEERAIVLFKTINTTSNFSVSIDPDLISGLKVLWSNKSNSLRVASDEAASKDRDSSSRNGRLAVVPWVAPQLMSKPRAEFPLQSDKCEMMDAEELGESTMDVEDNMSNEHRNANEAGEMTLYEGIHQRHCMIPQPPHNTTTPIFWYQ</sequence>
<accession>A0A6I9U1P8</accession>
<organism evidence="1 2">
    <name type="scientific">Sesamum indicum</name>
    <name type="common">Oriental sesame</name>
    <name type="synonym">Sesamum orientale</name>
    <dbReference type="NCBI Taxonomy" id="4182"/>
    <lineage>
        <taxon>Eukaryota</taxon>
        <taxon>Viridiplantae</taxon>
        <taxon>Streptophyta</taxon>
        <taxon>Embryophyta</taxon>
        <taxon>Tracheophyta</taxon>
        <taxon>Spermatophyta</taxon>
        <taxon>Magnoliopsida</taxon>
        <taxon>eudicotyledons</taxon>
        <taxon>Gunneridae</taxon>
        <taxon>Pentapetalae</taxon>
        <taxon>asterids</taxon>
        <taxon>lamiids</taxon>
        <taxon>Lamiales</taxon>
        <taxon>Pedaliaceae</taxon>
        <taxon>Sesamum</taxon>
    </lineage>
</organism>
<dbReference type="FunCoup" id="A0A6I9U1P8">
    <property type="interactions" value="1382"/>
</dbReference>
<dbReference type="PANTHER" id="PTHR35510:SF1">
    <property type="entry name" value="DBH-LIKE MONOOXYGENASE"/>
    <property type="match status" value="1"/>
</dbReference>
<protein>
    <submittedName>
        <fullName evidence="2">Uncharacterized protein LOC105173866</fullName>
    </submittedName>
</protein>
<proteinExistence type="predicted"/>
<dbReference type="AlphaFoldDB" id="A0A6I9U1P8"/>
<dbReference type="Proteomes" id="UP000504604">
    <property type="component" value="Linkage group LG11"/>
</dbReference>
<reference evidence="2" key="1">
    <citation type="submission" date="2025-08" db="UniProtKB">
        <authorList>
            <consortium name="RefSeq"/>
        </authorList>
    </citation>
    <scope>IDENTIFICATION</scope>
</reference>
<keyword evidence="1" id="KW-1185">Reference proteome</keyword>
<dbReference type="GeneID" id="105173866"/>
<evidence type="ECO:0000313" key="1">
    <source>
        <dbReference type="Proteomes" id="UP000504604"/>
    </source>
</evidence>
<name>A0A6I9U1P8_SESIN</name>
<dbReference type="KEGG" id="sind:105173866"/>
<dbReference type="OrthoDB" id="1937743at2759"/>
<dbReference type="PANTHER" id="PTHR35510">
    <property type="entry name" value="DBH-LIKE MONOOXYGENASE"/>
    <property type="match status" value="1"/>
</dbReference>
<dbReference type="InParanoid" id="A0A6I9U1P8"/>
<evidence type="ECO:0000313" key="2">
    <source>
        <dbReference type="RefSeq" id="XP_011094069.1"/>
    </source>
</evidence>
<dbReference type="RefSeq" id="XP_011094069.1">
    <property type="nucleotide sequence ID" value="XM_011095767.2"/>
</dbReference>